<keyword evidence="2" id="KW-1185">Reference proteome</keyword>
<evidence type="ECO:0000313" key="2">
    <source>
        <dbReference type="Proteomes" id="UP000826234"/>
    </source>
</evidence>
<accession>A0ABQ7T8G8</accession>
<proteinExistence type="predicted"/>
<name>A0ABQ7T8G8_PHRPL</name>
<dbReference type="EMBL" id="JAIPUX010000521">
    <property type="protein sequence ID" value="KAH0626022.1"/>
    <property type="molecule type" value="Genomic_DNA"/>
</dbReference>
<dbReference type="PANTHER" id="PTHR47004:SF1">
    <property type="entry name" value="F-BOX ONLY PROTEIN 24"/>
    <property type="match status" value="1"/>
</dbReference>
<evidence type="ECO:0000313" key="1">
    <source>
        <dbReference type="EMBL" id="KAH0626022.1"/>
    </source>
</evidence>
<sequence>MGCGCGAGGRLPGWPKGSASFVRLQIKVPPCARHICSTRECLYMLSSHDIEEVPAYRELPASKAGVPPSDTEALAARACEEYLSQLHKCPTLEGRMAKVKEAVGSMPLMTFQKDFFWEALDMIQRAVEFREAPTSS</sequence>
<gene>
    <name evidence="1" type="ORF">JD844_000719</name>
</gene>
<dbReference type="InterPro" id="IPR052866">
    <property type="entry name" value="F-box_protein_24"/>
</dbReference>
<organism evidence="1 2">
    <name type="scientific">Phrynosoma platyrhinos</name>
    <name type="common">Desert horned lizard</name>
    <dbReference type="NCBI Taxonomy" id="52577"/>
    <lineage>
        <taxon>Eukaryota</taxon>
        <taxon>Metazoa</taxon>
        <taxon>Chordata</taxon>
        <taxon>Craniata</taxon>
        <taxon>Vertebrata</taxon>
        <taxon>Euteleostomi</taxon>
        <taxon>Lepidosauria</taxon>
        <taxon>Squamata</taxon>
        <taxon>Bifurcata</taxon>
        <taxon>Unidentata</taxon>
        <taxon>Episquamata</taxon>
        <taxon>Toxicofera</taxon>
        <taxon>Iguania</taxon>
        <taxon>Phrynosomatidae</taxon>
        <taxon>Phrynosomatinae</taxon>
        <taxon>Phrynosoma</taxon>
    </lineage>
</organism>
<dbReference type="Proteomes" id="UP000826234">
    <property type="component" value="Unassembled WGS sequence"/>
</dbReference>
<protein>
    <submittedName>
        <fullName evidence="1">Uncharacterized protein</fullName>
    </submittedName>
</protein>
<reference evidence="1 2" key="1">
    <citation type="journal article" date="2022" name="Gigascience">
        <title>A chromosome-level genome assembly and annotation of the desert horned lizard, Phrynosoma platyrhinos, provides insight into chromosomal rearrangements among reptiles.</title>
        <authorList>
            <person name="Koochekian N."/>
            <person name="Ascanio A."/>
            <person name="Farleigh K."/>
            <person name="Card D.C."/>
            <person name="Schield D.R."/>
            <person name="Castoe T.A."/>
            <person name="Jezkova T."/>
        </authorList>
    </citation>
    <scope>NUCLEOTIDE SEQUENCE [LARGE SCALE GENOMIC DNA]</scope>
    <source>
        <strain evidence="1">NK-2021</strain>
    </source>
</reference>
<comment type="caution">
    <text evidence="1">The sequence shown here is derived from an EMBL/GenBank/DDBJ whole genome shotgun (WGS) entry which is preliminary data.</text>
</comment>
<dbReference type="PANTHER" id="PTHR47004">
    <property type="entry name" value="F-BOX ONLY PROTEIN 24"/>
    <property type="match status" value="1"/>
</dbReference>